<feature type="transmembrane region" description="Helical" evidence="5">
    <location>
        <begin position="173"/>
        <end position="193"/>
    </location>
</feature>
<dbReference type="SUPFAM" id="SSF81321">
    <property type="entry name" value="Family A G protein-coupled receptor-like"/>
    <property type="match status" value="1"/>
</dbReference>
<accession>A0A914AL61</accession>
<feature type="transmembrane region" description="Helical" evidence="5">
    <location>
        <begin position="225"/>
        <end position="245"/>
    </location>
</feature>
<dbReference type="PRINTS" id="PR00237">
    <property type="entry name" value="GPCRRHODOPSN"/>
</dbReference>
<dbReference type="GO" id="GO:0004930">
    <property type="term" value="F:G protein-coupled receptor activity"/>
    <property type="evidence" value="ECO:0007669"/>
    <property type="project" value="InterPro"/>
</dbReference>
<dbReference type="Pfam" id="PF00001">
    <property type="entry name" value="7tm_1"/>
    <property type="match status" value="1"/>
</dbReference>
<dbReference type="InterPro" id="IPR017452">
    <property type="entry name" value="GPCR_Rhodpsn_7TM"/>
</dbReference>
<dbReference type="GeneID" id="119734809"/>
<feature type="transmembrane region" description="Helical" evidence="5">
    <location>
        <begin position="133"/>
        <end position="153"/>
    </location>
</feature>
<dbReference type="GO" id="GO:0016020">
    <property type="term" value="C:membrane"/>
    <property type="evidence" value="ECO:0007669"/>
    <property type="project" value="UniProtKB-SubCell"/>
</dbReference>
<feature type="transmembrane region" description="Helical" evidence="5">
    <location>
        <begin position="6"/>
        <end position="29"/>
    </location>
</feature>
<dbReference type="AlphaFoldDB" id="A0A914AL61"/>
<dbReference type="PANTHER" id="PTHR45698">
    <property type="entry name" value="TRACE AMINE-ASSOCIATED RECEPTOR 19N-RELATED"/>
    <property type="match status" value="1"/>
</dbReference>
<evidence type="ECO:0000256" key="4">
    <source>
        <dbReference type="ARBA" id="ARBA00023136"/>
    </source>
</evidence>
<keyword evidence="4 5" id="KW-0472">Membrane</keyword>
<feature type="domain" description="G-protein coupled receptors family 1 profile" evidence="6">
    <location>
        <begin position="19"/>
        <end position="280"/>
    </location>
</feature>
<reference evidence="7" key="1">
    <citation type="submission" date="2022-11" db="UniProtKB">
        <authorList>
            <consortium name="EnsemblMetazoa"/>
        </authorList>
    </citation>
    <scope>IDENTIFICATION</scope>
</reference>
<keyword evidence="3 5" id="KW-1133">Transmembrane helix</keyword>
<evidence type="ECO:0000313" key="7">
    <source>
        <dbReference type="EnsemblMetazoa" id="XP_038064306.1"/>
    </source>
</evidence>
<dbReference type="CDD" id="cd00637">
    <property type="entry name" value="7tm_classA_rhodopsin-like"/>
    <property type="match status" value="1"/>
</dbReference>
<comment type="subcellular location">
    <subcellularLocation>
        <location evidence="1">Membrane</location>
    </subcellularLocation>
</comment>
<evidence type="ECO:0000313" key="8">
    <source>
        <dbReference type="Proteomes" id="UP000887568"/>
    </source>
</evidence>
<sequence>MYAVFQALFSVVGSLGFIGNVLVCVTICYTEALHSITNLFILNLAVADALASVAHVADPFTTQQLSVEKSLYNDTVTCPVQLNFWVSVQSVVYYLHSSLLAHSVFGLTLVTHERFIGIVKPLQHASYFSRRKIAVMLLAMWMTPLVVELPRFVYVIDYQRQKCTGDSEYEYMFSILSMLLLAGPTGAMVWMYVQILKNLKQGAKNLQQLGVKGSAKELLEAHKKVTVAMALVTAAFFILVLPTKIVKLTFEIIVKPSPLAVSQTFTLLVVLNSAINPVLYGFKYKQLRESFVSMVVGKCRKLKRQNHVQQAPRVEMVQSLS</sequence>
<keyword evidence="2 5" id="KW-0812">Transmembrane</keyword>
<organism evidence="7 8">
    <name type="scientific">Patiria miniata</name>
    <name type="common">Bat star</name>
    <name type="synonym">Asterina miniata</name>
    <dbReference type="NCBI Taxonomy" id="46514"/>
    <lineage>
        <taxon>Eukaryota</taxon>
        <taxon>Metazoa</taxon>
        <taxon>Echinodermata</taxon>
        <taxon>Eleutherozoa</taxon>
        <taxon>Asterozoa</taxon>
        <taxon>Asteroidea</taxon>
        <taxon>Valvatacea</taxon>
        <taxon>Valvatida</taxon>
        <taxon>Asterinidae</taxon>
        <taxon>Patiria</taxon>
    </lineage>
</organism>
<proteinExistence type="predicted"/>
<dbReference type="PROSITE" id="PS50262">
    <property type="entry name" value="G_PROTEIN_RECEP_F1_2"/>
    <property type="match status" value="1"/>
</dbReference>
<evidence type="ECO:0000256" key="1">
    <source>
        <dbReference type="ARBA" id="ARBA00004370"/>
    </source>
</evidence>
<dbReference type="InterPro" id="IPR000276">
    <property type="entry name" value="GPCR_Rhodpsn"/>
</dbReference>
<feature type="transmembrane region" description="Helical" evidence="5">
    <location>
        <begin position="91"/>
        <end position="112"/>
    </location>
</feature>
<name>A0A914AL61_PATMI</name>
<dbReference type="OrthoDB" id="5859976at2759"/>
<dbReference type="EnsemblMetazoa" id="XM_038208378.1">
    <property type="protein sequence ID" value="XP_038064306.1"/>
    <property type="gene ID" value="LOC119734809"/>
</dbReference>
<keyword evidence="8" id="KW-1185">Reference proteome</keyword>
<evidence type="ECO:0000256" key="2">
    <source>
        <dbReference type="ARBA" id="ARBA00022692"/>
    </source>
</evidence>
<dbReference type="RefSeq" id="XP_038064306.1">
    <property type="nucleotide sequence ID" value="XM_038208378.1"/>
</dbReference>
<evidence type="ECO:0000256" key="3">
    <source>
        <dbReference type="ARBA" id="ARBA00022989"/>
    </source>
</evidence>
<feature type="transmembrane region" description="Helical" evidence="5">
    <location>
        <begin position="265"/>
        <end position="282"/>
    </location>
</feature>
<dbReference type="PANTHER" id="PTHR45698:SF1">
    <property type="entry name" value="TRACE AMINE-ASSOCIATED RECEPTOR 13C-LIKE"/>
    <property type="match status" value="1"/>
</dbReference>
<dbReference type="OMA" id="TICYTEA"/>
<dbReference type="Gene3D" id="1.20.1070.10">
    <property type="entry name" value="Rhodopsin 7-helix transmembrane proteins"/>
    <property type="match status" value="1"/>
</dbReference>
<protein>
    <recommendedName>
        <fullName evidence="6">G-protein coupled receptors family 1 profile domain-containing protein</fullName>
    </recommendedName>
</protein>
<dbReference type="Proteomes" id="UP000887568">
    <property type="component" value="Unplaced"/>
</dbReference>
<evidence type="ECO:0000259" key="6">
    <source>
        <dbReference type="PROSITE" id="PS50262"/>
    </source>
</evidence>
<evidence type="ECO:0000256" key="5">
    <source>
        <dbReference type="SAM" id="Phobius"/>
    </source>
</evidence>